<dbReference type="AlphaFoldDB" id="A0AAN8S3F2"/>
<sequence length="79" mass="8855">MIQATLERSPLQTGKFSPGKNMEKKQRRLMGSRTTSPETEKNNVHRISHLGAAKTILGYFGYPLGDDRYHLGNAKTGHE</sequence>
<proteinExistence type="predicted"/>
<dbReference type="EMBL" id="JAWJWE010000013">
    <property type="protein sequence ID" value="KAK6630227.1"/>
    <property type="molecule type" value="Genomic_DNA"/>
</dbReference>
<comment type="caution">
    <text evidence="2">The sequence shown here is derived from an EMBL/GenBank/DDBJ whole genome shotgun (WGS) entry which is preliminary data.</text>
</comment>
<protein>
    <submittedName>
        <fullName evidence="2">Uncharacterized protein</fullName>
    </submittedName>
</protein>
<gene>
    <name evidence="2" type="ORF">RUM43_015020</name>
</gene>
<organism evidence="2 3">
    <name type="scientific">Polyplax serrata</name>
    <name type="common">Common mouse louse</name>
    <dbReference type="NCBI Taxonomy" id="468196"/>
    <lineage>
        <taxon>Eukaryota</taxon>
        <taxon>Metazoa</taxon>
        <taxon>Ecdysozoa</taxon>
        <taxon>Arthropoda</taxon>
        <taxon>Hexapoda</taxon>
        <taxon>Insecta</taxon>
        <taxon>Pterygota</taxon>
        <taxon>Neoptera</taxon>
        <taxon>Paraneoptera</taxon>
        <taxon>Psocodea</taxon>
        <taxon>Troctomorpha</taxon>
        <taxon>Phthiraptera</taxon>
        <taxon>Anoplura</taxon>
        <taxon>Polyplacidae</taxon>
        <taxon>Polyplax</taxon>
    </lineage>
</organism>
<accession>A0AAN8S3F2</accession>
<evidence type="ECO:0000313" key="2">
    <source>
        <dbReference type="EMBL" id="KAK6630227.1"/>
    </source>
</evidence>
<feature type="region of interest" description="Disordered" evidence="1">
    <location>
        <begin position="1"/>
        <end position="46"/>
    </location>
</feature>
<evidence type="ECO:0000256" key="1">
    <source>
        <dbReference type="SAM" id="MobiDB-lite"/>
    </source>
</evidence>
<dbReference type="Proteomes" id="UP001372834">
    <property type="component" value="Unassembled WGS sequence"/>
</dbReference>
<evidence type="ECO:0000313" key="3">
    <source>
        <dbReference type="Proteomes" id="UP001372834"/>
    </source>
</evidence>
<name>A0AAN8S3F2_POLSC</name>
<reference evidence="2 3" key="1">
    <citation type="submission" date="2023-10" db="EMBL/GenBank/DDBJ databases">
        <title>Genomes of two closely related lineages of the louse Polyplax serrata with different host specificities.</title>
        <authorList>
            <person name="Martinu J."/>
            <person name="Tarabai H."/>
            <person name="Stefka J."/>
            <person name="Hypsa V."/>
        </authorList>
    </citation>
    <scope>NUCLEOTIDE SEQUENCE [LARGE SCALE GENOMIC DNA]</scope>
    <source>
        <strain evidence="2">HR10_N</strain>
    </source>
</reference>